<comment type="similarity">
    <text evidence="2">Belongs to the SPP2 family.</text>
</comment>
<protein>
    <recommendedName>
        <fullName evidence="5">Spp2/MOS2 G-patch domain-containing protein</fullName>
    </recommendedName>
</protein>
<reference evidence="6 7" key="1">
    <citation type="journal article" date="2016" name="Mol. Biol. Evol.">
        <title>Comparative Genomics of Early-Diverging Mushroom-Forming Fungi Provides Insights into the Origins of Lignocellulose Decay Capabilities.</title>
        <authorList>
            <person name="Nagy L.G."/>
            <person name="Riley R."/>
            <person name="Tritt A."/>
            <person name="Adam C."/>
            <person name="Daum C."/>
            <person name="Floudas D."/>
            <person name="Sun H."/>
            <person name="Yadav J.S."/>
            <person name="Pangilinan J."/>
            <person name="Larsson K.H."/>
            <person name="Matsuura K."/>
            <person name="Barry K."/>
            <person name="Labutti K."/>
            <person name="Kuo R."/>
            <person name="Ohm R.A."/>
            <person name="Bhattacharya S.S."/>
            <person name="Shirouzu T."/>
            <person name="Yoshinaga Y."/>
            <person name="Martin F.M."/>
            <person name="Grigoriev I.V."/>
            <person name="Hibbett D.S."/>
        </authorList>
    </citation>
    <scope>NUCLEOTIDE SEQUENCE [LARGE SCALE GENOMIC DNA]</scope>
    <source>
        <strain evidence="6 7">CBS 109695</strain>
    </source>
</reference>
<comment type="subcellular location">
    <subcellularLocation>
        <location evidence="1">Nucleus</location>
    </subcellularLocation>
</comment>
<feature type="compositionally biased region" description="Basic and acidic residues" evidence="4">
    <location>
        <begin position="170"/>
        <end position="185"/>
    </location>
</feature>
<feature type="domain" description="Spp2/MOS2 G-patch" evidence="5">
    <location>
        <begin position="231"/>
        <end position="312"/>
    </location>
</feature>
<dbReference type="InterPro" id="IPR045166">
    <property type="entry name" value="Spp2-like"/>
</dbReference>
<evidence type="ECO:0000256" key="2">
    <source>
        <dbReference type="ARBA" id="ARBA00008576"/>
    </source>
</evidence>
<evidence type="ECO:0000256" key="4">
    <source>
        <dbReference type="SAM" id="MobiDB-lite"/>
    </source>
</evidence>
<organism evidence="6 7">
    <name type="scientific">Athelia psychrophila</name>
    <dbReference type="NCBI Taxonomy" id="1759441"/>
    <lineage>
        <taxon>Eukaryota</taxon>
        <taxon>Fungi</taxon>
        <taxon>Dikarya</taxon>
        <taxon>Basidiomycota</taxon>
        <taxon>Agaricomycotina</taxon>
        <taxon>Agaricomycetes</taxon>
        <taxon>Agaricomycetidae</taxon>
        <taxon>Atheliales</taxon>
        <taxon>Atheliaceae</taxon>
        <taxon>Athelia</taxon>
    </lineage>
</organism>
<dbReference type="GO" id="GO:0005681">
    <property type="term" value="C:spliceosomal complex"/>
    <property type="evidence" value="ECO:0007669"/>
    <property type="project" value="TreeGrafter"/>
</dbReference>
<evidence type="ECO:0000313" key="6">
    <source>
        <dbReference type="EMBL" id="KZP29101.1"/>
    </source>
</evidence>
<dbReference type="STRING" id="436010.A0A166S7F5"/>
<dbReference type="Proteomes" id="UP000076532">
    <property type="component" value="Unassembled WGS sequence"/>
</dbReference>
<accession>A0A166S7F5</accession>
<gene>
    <name evidence="6" type="ORF">FIBSPDRAFT_851944</name>
</gene>
<keyword evidence="3" id="KW-0539">Nucleus</keyword>
<proteinExistence type="inferred from homology"/>
<evidence type="ECO:0000256" key="3">
    <source>
        <dbReference type="ARBA" id="ARBA00023242"/>
    </source>
</evidence>
<evidence type="ECO:0000313" key="7">
    <source>
        <dbReference type="Proteomes" id="UP000076532"/>
    </source>
</evidence>
<dbReference type="InterPro" id="IPR026822">
    <property type="entry name" value="Spp2/MOS2_G-patch"/>
</dbReference>
<feature type="compositionally biased region" description="Low complexity" evidence="4">
    <location>
        <begin position="150"/>
        <end position="168"/>
    </location>
</feature>
<feature type="compositionally biased region" description="Basic and acidic residues" evidence="4">
    <location>
        <begin position="275"/>
        <end position="284"/>
    </location>
</feature>
<dbReference type="GO" id="GO:0000398">
    <property type="term" value="P:mRNA splicing, via spliceosome"/>
    <property type="evidence" value="ECO:0007669"/>
    <property type="project" value="InterPro"/>
</dbReference>
<dbReference type="AlphaFoldDB" id="A0A166S7F5"/>
<feature type="region of interest" description="Disordered" evidence="4">
    <location>
        <begin position="1"/>
        <end position="55"/>
    </location>
</feature>
<sequence>MSSKVSFTIRRPDAIPRHLDESRSSTSSPAPKRTYSDREEGEDDDSDAESAVDDELVTGFDRFGVQRVHEKPLPKGPLTIPAQADRDWRALARQRRGHVPAYVPPSAAAQTGADGSVGGLGTRDAINSGPQFSGIQMRKKVKLEDPDAPNDPNDPLNSNANADTTADADGMDHADDTPAPKTKKEEEDEDDARALRALLDGGTSGPSNALAAIPVRMTEAEAYKQDVETFPEPATLDDYARVPIEQFGAALLRGMGWDPNATASKAANGKPGKGARMEGREGKGARQHKHNNVDPYIPDARPALLGIGAKEAEVLDDGSDPKKRKGGGRPEKRYVPLVKVGGGEAGGELVPARRNDGWSASGSKDKDKERRGDRDHGSGGGEGRRDRDDGDGRRERERHRDERGGPRDERESGRDRDVRRDRDREHSRDHRDRDRDRQRDDRPRERDRERGGDRDREREAGGSSSRRR</sequence>
<dbReference type="EMBL" id="KV417500">
    <property type="protein sequence ID" value="KZP29101.1"/>
    <property type="molecule type" value="Genomic_DNA"/>
</dbReference>
<feature type="compositionally biased region" description="Basic and acidic residues" evidence="4">
    <location>
        <begin position="10"/>
        <end position="23"/>
    </location>
</feature>
<keyword evidence="7" id="KW-1185">Reference proteome</keyword>
<dbReference type="OrthoDB" id="5577072at2759"/>
<dbReference type="Pfam" id="PF12656">
    <property type="entry name" value="G-patch_2"/>
    <property type="match status" value="1"/>
</dbReference>
<feature type="region of interest" description="Disordered" evidence="4">
    <location>
        <begin position="67"/>
        <end position="209"/>
    </location>
</feature>
<feature type="region of interest" description="Disordered" evidence="4">
    <location>
        <begin position="262"/>
        <end position="468"/>
    </location>
</feature>
<evidence type="ECO:0000256" key="1">
    <source>
        <dbReference type="ARBA" id="ARBA00004123"/>
    </source>
</evidence>
<evidence type="ECO:0000259" key="5">
    <source>
        <dbReference type="Pfam" id="PF12656"/>
    </source>
</evidence>
<dbReference type="PANTHER" id="PTHR15818:SF2">
    <property type="entry name" value="G-PATCH DOMAIN AND KOW MOTIFS-CONTAINING PROTEIN"/>
    <property type="match status" value="1"/>
</dbReference>
<name>A0A166S7F5_9AGAM</name>
<feature type="compositionally biased region" description="Acidic residues" evidence="4">
    <location>
        <begin position="39"/>
        <end position="55"/>
    </location>
</feature>
<dbReference type="PANTHER" id="PTHR15818">
    <property type="entry name" value="G PATCH AND KOW-CONTAINING"/>
    <property type="match status" value="1"/>
</dbReference>
<feature type="compositionally biased region" description="Basic and acidic residues" evidence="4">
    <location>
        <begin position="363"/>
        <end position="460"/>
    </location>
</feature>